<sequence>MPIYEFKCEDCGKEFEKFVVSFSQIDSVKCPECGSSNVKKKVSACSVGGSSTSAGSCTAFG</sequence>
<dbReference type="InterPro" id="IPR013429">
    <property type="entry name" value="Regulatory_FmdB_Zinc_ribbon"/>
</dbReference>
<keyword evidence="3" id="KW-1185">Reference proteome</keyword>
<dbReference type="SMART" id="SM00834">
    <property type="entry name" value="CxxC_CXXC_SSSS"/>
    <property type="match status" value="1"/>
</dbReference>
<dbReference type="Pfam" id="PF09723">
    <property type="entry name" value="Zn_ribbon_8"/>
    <property type="match status" value="1"/>
</dbReference>
<dbReference type="SUPFAM" id="SSF63393">
    <property type="entry name" value="RNA polymerase subunits"/>
    <property type="match status" value="1"/>
</dbReference>
<evidence type="ECO:0000313" key="3">
    <source>
        <dbReference type="Proteomes" id="UP001157911"/>
    </source>
</evidence>
<dbReference type="Proteomes" id="UP001157911">
    <property type="component" value="Unassembled WGS sequence"/>
</dbReference>
<dbReference type="InterPro" id="IPR029040">
    <property type="entry name" value="RPABC4/Spt4"/>
</dbReference>
<dbReference type="PANTHER" id="PTHR34404:SF3">
    <property type="entry name" value="REGULATORY PROTEIN, FMDB FAMILY"/>
    <property type="match status" value="1"/>
</dbReference>
<organism evidence="2 3">
    <name type="scientific">Desulfurobacterium pacificum</name>
    <dbReference type="NCBI Taxonomy" id="240166"/>
    <lineage>
        <taxon>Bacteria</taxon>
        <taxon>Pseudomonadati</taxon>
        <taxon>Aquificota</taxon>
        <taxon>Aquificia</taxon>
        <taxon>Desulfurobacteriales</taxon>
        <taxon>Desulfurobacteriaceae</taxon>
        <taxon>Desulfurobacterium</taxon>
    </lineage>
</organism>
<feature type="domain" description="Putative regulatory protein FmdB zinc ribbon" evidence="1">
    <location>
        <begin position="1"/>
        <end position="43"/>
    </location>
</feature>
<reference evidence="2 3" key="1">
    <citation type="submission" date="2017-05" db="EMBL/GenBank/DDBJ databases">
        <authorList>
            <person name="Varghese N."/>
            <person name="Submissions S."/>
        </authorList>
    </citation>
    <scope>NUCLEOTIDE SEQUENCE [LARGE SCALE GENOMIC DNA]</scope>
    <source>
        <strain evidence="2 3">DSM 15522</strain>
    </source>
</reference>
<accession>A0ABY1NQM7</accession>
<proteinExistence type="predicted"/>
<dbReference type="EMBL" id="FXUB01000004">
    <property type="protein sequence ID" value="SMP15787.1"/>
    <property type="molecule type" value="Genomic_DNA"/>
</dbReference>
<dbReference type="PANTHER" id="PTHR34404">
    <property type="entry name" value="REGULATORY PROTEIN, FMDB FAMILY"/>
    <property type="match status" value="1"/>
</dbReference>
<dbReference type="NCBIfam" id="TIGR02605">
    <property type="entry name" value="CxxC_CxxC_SSSS"/>
    <property type="match status" value="1"/>
</dbReference>
<gene>
    <name evidence="2" type="ORF">SAMN06265339_1430</name>
</gene>
<protein>
    <submittedName>
        <fullName evidence="2">Regulatory protein, FmdB family</fullName>
    </submittedName>
</protein>
<evidence type="ECO:0000259" key="1">
    <source>
        <dbReference type="SMART" id="SM00834"/>
    </source>
</evidence>
<name>A0ABY1NQM7_9BACT</name>
<dbReference type="Gene3D" id="2.20.28.30">
    <property type="entry name" value="RNA polymerase ii, chain L"/>
    <property type="match status" value="1"/>
</dbReference>
<comment type="caution">
    <text evidence="2">The sequence shown here is derived from an EMBL/GenBank/DDBJ whole genome shotgun (WGS) entry which is preliminary data.</text>
</comment>
<evidence type="ECO:0000313" key="2">
    <source>
        <dbReference type="EMBL" id="SMP15787.1"/>
    </source>
</evidence>
<dbReference type="RefSeq" id="WP_283400877.1">
    <property type="nucleotide sequence ID" value="NZ_FXUB01000004.1"/>
</dbReference>